<name>A0A7Z0MMW4_9GAMM</name>
<proteinExistence type="predicted"/>
<feature type="chain" id="PRO_5030871976" evidence="1">
    <location>
        <begin position="20"/>
        <end position="46"/>
    </location>
</feature>
<dbReference type="AlphaFoldDB" id="A0A7Z0MMW4"/>
<evidence type="ECO:0000256" key="1">
    <source>
        <dbReference type="SAM" id="SignalP"/>
    </source>
</evidence>
<dbReference type="EMBL" id="JACCHS010000008">
    <property type="protein sequence ID" value="NYT46498.1"/>
    <property type="molecule type" value="Genomic_DNA"/>
</dbReference>
<organism evidence="2 3">
    <name type="scientific">Candidatus Methanofishera endochildressiae</name>
    <dbReference type="NCBI Taxonomy" id="2738884"/>
    <lineage>
        <taxon>Bacteria</taxon>
        <taxon>Pseudomonadati</taxon>
        <taxon>Pseudomonadota</taxon>
        <taxon>Gammaproteobacteria</taxon>
        <taxon>Candidatus Methanofishera</taxon>
    </lineage>
</organism>
<evidence type="ECO:0000313" key="3">
    <source>
        <dbReference type="Proteomes" id="UP000537890"/>
    </source>
</evidence>
<keyword evidence="1" id="KW-0732">Signal</keyword>
<accession>A0A7Z0MMW4</accession>
<comment type="caution">
    <text evidence="2">The sequence shown here is derived from an EMBL/GenBank/DDBJ whole genome shotgun (WGS) entry which is preliminary data.</text>
</comment>
<protein>
    <submittedName>
        <fullName evidence="2">Uncharacterized protein</fullName>
    </submittedName>
</protein>
<gene>
    <name evidence="2" type="ORF">H0A75_01100</name>
</gene>
<dbReference type="Proteomes" id="UP000537890">
    <property type="component" value="Unassembled WGS sequence"/>
</dbReference>
<evidence type="ECO:0000313" key="2">
    <source>
        <dbReference type="EMBL" id="NYT46498.1"/>
    </source>
</evidence>
<sequence>MKKVILIFLLMLTSTQIFADCYRGGRAYPTSATVGGMRCGADGYWH</sequence>
<feature type="signal peptide" evidence="1">
    <location>
        <begin position="1"/>
        <end position="19"/>
    </location>
</feature>
<reference evidence="2 3" key="1">
    <citation type="submission" date="2020-05" db="EMBL/GenBank/DDBJ databases">
        <title>Horizontal transmission and recombination maintain forever young bacterial symbiont genomes.</title>
        <authorList>
            <person name="Russell S.L."/>
            <person name="Pepper-Tunick E."/>
            <person name="Svedberg J."/>
            <person name="Byrne A."/>
            <person name="Ruelas Castillo J."/>
            <person name="Vollmers C."/>
            <person name="Beinart R.A."/>
            <person name="Corbett-Detig R."/>
        </authorList>
    </citation>
    <scope>NUCLEOTIDE SEQUENCE [LARGE SCALE GENOMIC DNA]</scope>
    <source>
        <strain evidence="2">4727-3</strain>
    </source>
</reference>